<evidence type="ECO:0000256" key="4">
    <source>
        <dbReference type="ARBA" id="ARBA00024746"/>
    </source>
</evidence>
<name>A0ABY4SFG7_AQUTE</name>
<proteinExistence type="inferred from homology"/>
<dbReference type="Gene3D" id="2.60.40.4070">
    <property type="match status" value="1"/>
</dbReference>
<keyword evidence="9" id="KW-0282">Flagellum</keyword>
<reference evidence="9" key="1">
    <citation type="submission" date="2022-05" db="EMBL/GenBank/DDBJ databases">
        <title>An RpoN-dependent PEP-CTERM gene is involved in floc formation of an Aquincola tertiaricarbonis strain.</title>
        <authorList>
            <person name="Qiu D."/>
            <person name="Xia M."/>
        </authorList>
    </citation>
    <scope>NUCLEOTIDE SEQUENCE</scope>
    <source>
        <strain evidence="9">RN12</strain>
    </source>
</reference>
<keyword evidence="3 5" id="KW-1005">Bacterial flagellum biogenesis</keyword>
<keyword evidence="9" id="KW-0966">Cell projection</keyword>
<comment type="similarity">
    <text evidence="1 5">Belongs to the FlgD family.</text>
</comment>
<keyword evidence="9" id="KW-0969">Cilium</keyword>
<evidence type="ECO:0000256" key="2">
    <source>
        <dbReference type="ARBA" id="ARBA00016013"/>
    </source>
</evidence>
<feature type="compositionally biased region" description="Low complexity" evidence="6">
    <location>
        <begin position="1"/>
        <end position="13"/>
    </location>
</feature>
<sequence>MTTTSTTPVSGVTFNGSSFNYTGTETAEATDGSDRFLKLLVAQMQNQDPLNPMDNAQVTSQMAQISTVTGVEKLNTTVNGLNAQFVQMQALQGATLVGSEVVVAGNKLTTSEDGKIQGAYDLGGAADTVKVEVLSGSGQVIDTINIGAEKSGRHSFEWTPSEGVSASNGKTFRVVAKSGTSDVSVTTLMRDKVDAVTTGDTLQLELRNAGTVKYTDIKSFN</sequence>
<organism evidence="9 10">
    <name type="scientific">Aquincola tertiaricarbonis</name>
    <dbReference type="NCBI Taxonomy" id="391953"/>
    <lineage>
        <taxon>Bacteria</taxon>
        <taxon>Pseudomonadati</taxon>
        <taxon>Pseudomonadota</taxon>
        <taxon>Betaproteobacteria</taxon>
        <taxon>Burkholderiales</taxon>
        <taxon>Sphaerotilaceae</taxon>
        <taxon>Aquincola</taxon>
    </lineage>
</organism>
<dbReference type="Pfam" id="PF03963">
    <property type="entry name" value="FlgD"/>
    <property type="match status" value="1"/>
</dbReference>
<evidence type="ECO:0000256" key="6">
    <source>
        <dbReference type="SAM" id="MobiDB-lite"/>
    </source>
</evidence>
<dbReference type="Pfam" id="PF13861">
    <property type="entry name" value="FLgD_tudor"/>
    <property type="match status" value="1"/>
</dbReference>
<feature type="domain" description="FlgD/Vpr Ig-like" evidence="7">
    <location>
        <begin position="105"/>
        <end position="178"/>
    </location>
</feature>
<dbReference type="Pfam" id="PF13860">
    <property type="entry name" value="FlgD_ig"/>
    <property type="match status" value="1"/>
</dbReference>
<dbReference type="InterPro" id="IPR025963">
    <property type="entry name" value="FLgD_Tudor"/>
</dbReference>
<keyword evidence="10" id="KW-1185">Reference proteome</keyword>
<dbReference type="InterPro" id="IPR025965">
    <property type="entry name" value="FlgD/Vpr_Ig-like"/>
</dbReference>
<dbReference type="Gene3D" id="2.30.30.910">
    <property type="match status" value="1"/>
</dbReference>
<evidence type="ECO:0000256" key="3">
    <source>
        <dbReference type="ARBA" id="ARBA00022795"/>
    </source>
</evidence>
<feature type="domain" description="FlgD Tudor-like" evidence="8">
    <location>
        <begin position="88"/>
        <end position="218"/>
    </location>
</feature>
<feature type="region of interest" description="Disordered" evidence="6">
    <location>
        <begin position="1"/>
        <end position="26"/>
    </location>
</feature>
<accession>A0ABY4SFG7</accession>
<dbReference type="InterPro" id="IPR005648">
    <property type="entry name" value="FlgD"/>
</dbReference>
<evidence type="ECO:0000259" key="7">
    <source>
        <dbReference type="Pfam" id="PF13860"/>
    </source>
</evidence>
<dbReference type="Proteomes" id="UP001056201">
    <property type="component" value="Chromosome 2"/>
</dbReference>
<comment type="function">
    <text evidence="4 5">Required for flagellar hook formation. May act as a scaffolding protein.</text>
</comment>
<evidence type="ECO:0000259" key="8">
    <source>
        <dbReference type="Pfam" id="PF13861"/>
    </source>
</evidence>
<dbReference type="EMBL" id="CP097636">
    <property type="protein sequence ID" value="URI10875.1"/>
    <property type="molecule type" value="Genomic_DNA"/>
</dbReference>
<feature type="compositionally biased region" description="Polar residues" evidence="6">
    <location>
        <begin position="14"/>
        <end position="26"/>
    </location>
</feature>
<evidence type="ECO:0000256" key="1">
    <source>
        <dbReference type="ARBA" id="ARBA00010577"/>
    </source>
</evidence>
<gene>
    <name evidence="9" type="ORF">MW290_18000</name>
</gene>
<evidence type="ECO:0000313" key="9">
    <source>
        <dbReference type="EMBL" id="URI10875.1"/>
    </source>
</evidence>
<protein>
    <recommendedName>
        <fullName evidence="2 5">Basal-body rod modification protein FlgD</fullName>
    </recommendedName>
</protein>
<dbReference type="RefSeq" id="WP_250199078.1">
    <property type="nucleotide sequence ID" value="NZ_CP097636.1"/>
</dbReference>
<evidence type="ECO:0000313" key="10">
    <source>
        <dbReference type="Proteomes" id="UP001056201"/>
    </source>
</evidence>
<evidence type="ECO:0000256" key="5">
    <source>
        <dbReference type="RuleBase" id="RU362076"/>
    </source>
</evidence>